<accession>A0A1I6J741</accession>
<dbReference type="GO" id="GO:0005886">
    <property type="term" value="C:plasma membrane"/>
    <property type="evidence" value="ECO:0007669"/>
    <property type="project" value="UniProtKB-SubCell"/>
</dbReference>
<evidence type="ECO:0000256" key="1">
    <source>
        <dbReference type="ARBA" id="ARBA00022729"/>
    </source>
</evidence>
<dbReference type="AlphaFoldDB" id="A0A1I6J741"/>
<dbReference type="NCBIfam" id="NF045517">
    <property type="entry name" value="halo_surf_dom"/>
    <property type="match status" value="1"/>
</dbReference>
<feature type="compositionally biased region" description="Low complexity" evidence="2">
    <location>
        <begin position="686"/>
        <end position="706"/>
    </location>
</feature>
<keyword evidence="3" id="KW-0812">Transmembrane</keyword>
<dbReference type="NCBIfam" id="TIGR04126">
    <property type="entry name" value="PGF_CTERM"/>
    <property type="match status" value="1"/>
</dbReference>
<feature type="compositionally biased region" description="Polar residues" evidence="2">
    <location>
        <begin position="734"/>
        <end position="743"/>
    </location>
</feature>
<dbReference type="GO" id="GO:0030115">
    <property type="term" value="C:S-layer"/>
    <property type="evidence" value="ECO:0007669"/>
    <property type="project" value="UniProtKB-SubCell"/>
</dbReference>
<dbReference type="InterPro" id="IPR057149">
    <property type="entry name" value="DUF7827"/>
</dbReference>
<dbReference type="Proteomes" id="UP000198531">
    <property type="component" value="Unassembled WGS sequence"/>
</dbReference>
<evidence type="ECO:0000313" key="6">
    <source>
        <dbReference type="EMBL" id="SFR74721.1"/>
    </source>
</evidence>
<reference evidence="7" key="1">
    <citation type="submission" date="2016-10" db="EMBL/GenBank/DDBJ databases">
        <authorList>
            <person name="Varghese N."/>
            <person name="Submissions S."/>
        </authorList>
    </citation>
    <scope>NUCLEOTIDE SEQUENCE [LARGE SCALE GENOMIC DNA]</scope>
    <source>
        <strain evidence="7">CGMCC 1.7736</strain>
    </source>
</reference>
<gene>
    <name evidence="6" type="ORF">SAMN04487947_4134</name>
</gene>
<feature type="transmembrane region" description="Helical" evidence="3">
    <location>
        <begin position="745"/>
        <end position="763"/>
    </location>
</feature>
<evidence type="ECO:0000313" key="7">
    <source>
        <dbReference type="Proteomes" id="UP000198531"/>
    </source>
</evidence>
<dbReference type="Gene3D" id="2.60.40.1220">
    <property type="match status" value="1"/>
</dbReference>
<keyword evidence="7" id="KW-1185">Reference proteome</keyword>
<feature type="domain" description="DUF7827" evidence="5">
    <location>
        <begin position="293"/>
        <end position="408"/>
    </location>
</feature>
<name>A0A1I6J741_9EURY</name>
<protein>
    <submittedName>
        <fullName evidence="6">PGF-CTERM protein</fullName>
    </submittedName>
</protein>
<dbReference type="Pfam" id="PF25162">
    <property type="entry name" value="DUF7827"/>
    <property type="match status" value="1"/>
</dbReference>
<dbReference type="EMBL" id="FOYT01000006">
    <property type="protein sequence ID" value="SFR74721.1"/>
    <property type="molecule type" value="Genomic_DNA"/>
</dbReference>
<sequence length="766" mass="80046">MVLSVFAGTVAFAGAGAAQSTFEYEGGAVHYVDSSDDAVIEVPFSAQVNSNSLTTDNFTVFDDDEDISGQVSSITQPQNGRVIVEMNDVVQSRDIEIRLSGDIQDASNNDLSNGGRKDVAFAATTVGPNGDVNAYRGSVVAVVASSVNTDIEITDDDDDFTYFVSGSTGTNSRVYTFDTENRDVGSYEATFDGSNTATIELRELGLDVDIDDRTVTDEDEIEGTVSANAGTRGVQVELLDSDGDAVSGESVTGNLDGQGEFEFTLGPVDTDDYTVEVTDLGSGVVIESDVVTVSKAGEGRADIAGGIVTQQRGDIANITVTLSNTDTATLTIGSEDAGFRANVTVEDDSGDGQVNVLFNTYAATNGVSGDVFDVADSDDDIDTSDIDPQNRVSSLLDAGEYDLEVRSGDDASDDSQGVGTLVLEERTTDSLVSWTAPTGTTFDDSDEVYEAVANANVTESDDIADGDLVIHQLQASGLEGALEAQSGNDTAAFFALNGNVYELSVEESNPSANRDAFVLNLHAGNTVVVPDPDNDTYFVAFDTDDVVGERPNGQTVQLDDGQELLANFTVYEDEGNLADEDQTVEDEYGIVEAEHSLDEPVNVSAASGQTVAGETTVAPGTELSLRVRSSGDTQPSFLKTASVYVTEDGTYEGTFDFSEQQAGDTFEVTVRGGAADSLTVDGNVGEGDATTDTATDTVTETPTDTETQTETEIPTDGEPTDTATEAPTDGEPTDTATETSTGTPGFGVVVALVALLAAALLAVRRD</sequence>
<dbReference type="InterPro" id="IPR026371">
    <property type="entry name" value="PGF_CTERM"/>
</dbReference>
<keyword evidence="3" id="KW-1133">Transmembrane helix</keyword>
<keyword evidence="1" id="KW-0732">Signal</keyword>
<feature type="domain" description="PGF-CTERM archaeal protein-sorting signal" evidence="4">
    <location>
        <begin position="743"/>
        <end position="765"/>
    </location>
</feature>
<organism evidence="6 7">
    <name type="scientific">Halogeometricum rufum</name>
    <dbReference type="NCBI Taxonomy" id="553469"/>
    <lineage>
        <taxon>Archaea</taxon>
        <taxon>Methanobacteriati</taxon>
        <taxon>Methanobacteriota</taxon>
        <taxon>Stenosarchaea group</taxon>
        <taxon>Halobacteria</taxon>
        <taxon>Halobacteriales</taxon>
        <taxon>Haloferacaceae</taxon>
        <taxon>Halogeometricum</taxon>
    </lineage>
</organism>
<dbReference type="Pfam" id="PF18204">
    <property type="entry name" value="PGF-CTERM"/>
    <property type="match status" value="1"/>
</dbReference>
<evidence type="ECO:0000259" key="5">
    <source>
        <dbReference type="Pfam" id="PF25162"/>
    </source>
</evidence>
<feature type="compositionally biased region" description="Acidic residues" evidence="2">
    <location>
        <begin position="707"/>
        <end position="719"/>
    </location>
</feature>
<keyword evidence="3" id="KW-0472">Membrane</keyword>
<evidence type="ECO:0000256" key="2">
    <source>
        <dbReference type="SAM" id="MobiDB-lite"/>
    </source>
</evidence>
<evidence type="ECO:0000256" key="3">
    <source>
        <dbReference type="SAM" id="Phobius"/>
    </source>
</evidence>
<proteinExistence type="predicted"/>
<feature type="region of interest" description="Disordered" evidence="2">
    <location>
        <begin position="677"/>
        <end position="743"/>
    </location>
</feature>
<dbReference type="InterPro" id="IPR014755">
    <property type="entry name" value="Cu-Rt/internalin_Ig-like"/>
</dbReference>
<evidence type="ECO:0000259" key="4">
    <source>
        <dbReference type="Pfam" id="PF18204"/>
    </source>
</evidence>